<proteinExistence type="predicted"/>
<reference evidence="1" key="1">
    <citation type="submission" date="2018-01" db="EMBL/GenBank/DDBJ databases">
        <title>An insight into the sialome of Amazonian anophelines.</title>
        <authorList>
            <person name="Ribeiro J.M."/>
            <person name="Scarpassa V."/>
            <person name="Calvo E."/>
        </authorList>
    </citation>
    <scope>NUCLEOTIDE SEQUENCE</scope>
    <source>
        <tissue evidence="1">Salivary glands</tissue>
    </source>
</reference>
<protein>
    <submittedName>
        <fullName evidence="1">Putative secreted protein</fullName>
    </submittedName>
</protein>
<evidence type="ECO:0000313" key="1">
    <source>
        <dbReference type="EMBL" id="MBW60599.1"/>
    </source>
</evidence>
<dbReference type="PROSITE" id="PS51257">
    <property type="entry name" value="PROKAR_LIPOPROTEIN"/>
    <property type="match status" value="1"/>
</dbReference>
<dbReference type="EMBL" id="GGFJ01011458">
    <property type="protein sequence ID" value="MBW60599.1"/>
    <property type="molecule type" value="Transcribed_RNA"/>
</dbReference>
<sequence length="275" mass="29938">MNSKNVSRSSSPRMPSSSVFITLLACSCSSSEVACSSFVFSSRNLENMFNRSACSSNSLMNMVMPVVSIARLMPFQDATIVYFCLAVSGNRASVGGGPHASRLGTLLLFELLPLLPLANFVNSQPMFPPRFISTFFGSAARLPSTLRGSLTISAFLDYAIPSFLSCLSRFIRVLQPVVQWIKHERHPDLLSGLRTNTNTCTHTHTGTTAAATAAVASGLPGQLCPTTQHKHTKSWPDMMAFRWTWSVRRVRFTRTPECLAASTLPAVSRGVPTLV</sequence>
<name>A0A2M4C5R3_9DIPT</name>
<organism evidence="1">
    <name type="scientific">Anopheles marajoara</name>
    <dbReference type="NCBI Taxonomy" id="58244"/>
    <lineage>
        <taxon>Eukaryota</taxon>
        <taxon>Metazoa</taxon>
        <taxon>Ecdysozoa</taxon>
        <taxon>Arthropoda</taxon>
        <taxon>Hexapoda</taxon>
        <taxon>Insecta</taxon>
        <taxon>Pterygota</taxon>
        <taxon>Neoptera</taxon>
        <taxon>Endopterygota</taxon>
        <taxon>Diptera</taxon>
        <taxon>Nematocera</taxon>
        <taxon>Culicoidea</taxon>
        <taxon>Culicidae</taxon>
        <taxon>Anophelinae</taxon>
        <taxon>Anopheles</taxon>
    </lineage>
</organism>
<dbReference type="AlphaFoldDB" id="A0A2M4C5R3"/>
<accession>A0A2M4C5R3</accession>